<feature type="transmembrane region" description="Helical" evidence="3">
    <location>
        <begin position="7"/>
        <end position="25"/>
    </location>
</feature>
<dbReference type="Gene3D" id="1.10.287.470">
    <property type="entry name" value="Helix hairpin bin"/>
    <property type="match status" value="1"/>
</dbReference>
<gene>
    <name evidence="5" type="ORF">SAMN02745883_01128</name>
</gene>
<evidence type="ECO:0000259" key="4">
    <source>
        <dbReference type="Pfam" id="PF25989"/>
    </source>
</evidence>
<evidence type="ECO:0000256" key="1">
    <source>
        <dbReference type="ARBA" id="ARBA00009477"/>
    </source>
</evidence>
<dbReference type="STRING" id="1121266.SAMN02745883_01128"/>
<dbReference type="Gene3D" id="2.40.420.20">
    <property type="match status" value="1"/>
</dbReference>
<dbReference type="Proteomes" id="UP000184082">
    <property type="component" value="Unassembled WGS sequence"/>
</dbReference>
<feature type="domain" description="YknX-like C-terminal permuted SH3-like" evidence="4">
    <location>
        <begin position="351"/>
        <end position="414"/>
    </location>
</feature>
<dbReference type="EMBL" id="FRAJ01000008">
    <property type="protein sequence ID" value="SHK05236.1"/>
    <property type="molecule type" value="Genomic_DNA"/>
</dbReference>
<feature type="coiled-coil region" evidence="2">
    <location>
        <begin position="176"/>
        <end position="235"/>
    </location>
</feature>
<keyword evidence="3" id="KW-0812">Transmembrane</keyword>
<evidence type="ECO:0000256" key="3">
    <source>
        <dbReference type="SAM" id="Phobius"/>
    </source>
</evidence>
<name>A0A1M6PBB9_9FIRM</name>
<dbReference type="PANTHER" id="PTHR30469:SF15">
    <property type="entry name" value="HLYD FAMILY OF SECRETION PROTEINS"/>
    <property type="match status" value="1"/>
</dbReference>
<dbReference type="GO" id="GO:1990281">
    <property type="term" value="C:efflux pump complex"/>
    <property type="evidence" value="ECO:0007669"/>
    <property type="project" value="TreeGrafter"/>
</dbReference>
<evidence type="ECO:0000313" key="5">
    <source>
        <dbReference type="EMBL" id="SHK05236.1"/>
    </source>
</evidence>
<dbReference type="RefSeq" id="WP_072966480.1">
    <property type="nucleotide sequence ID" value="NZ_FRAJ01000008.1"/>
</dbReference>
<dbReference type="AlphaFoldDB" id="A0A1M6PBB9"/>
<evidence type="ECO:0000313" key="6">
    <source>
        <dbReference type="Proteomes" id="UP000184082"/>
    </source>
</evidence>
<dbReference type="InterPro" id="IPR006143">
    <property type="entry name" value="RND_pump_MFP"/>
</dbReference>
<accession>A0A1M6PBB9</accession>
<dbReference type="InterPro" id="IPR058637">
    <property type="entry name" value="YknX-like_C"/>
</dbReference>
<dbReference type="Pfam" id="PF25989">
    <property type="entry name" value="YknX_C"/>
    <property type="match status" value="1"/>
</dbReference>
<dbReference type="SUPFAM" id="SSF111369">
    <property type="entry name" value="HlyD-like secretion proteins"/>
    <property type="match status" value="1"/>
</dbReference>
<comment type="similarity">
    <text evidence="1">Belongs to the membrane fusion protein (MFP) (TC 8.A.1) family.</text>
</comment>
<keyword evidence="6" id="KW-1185">Reference proteome</keyword>
<reference evidence="5 6" key="1">
    <citation type="submission" date="2016-11" db="EMBL/GenBank/DDBJ databases">
        <authorList>
            <person name="Jaros S."/>
            <person name="Januszkiewicz K."/>
            <person name="Wedrychowicz H."/>
        </authorList>
    </citation>
    <scope>NUCLEOTIDE SEQUENCE [LARGE SCALE GENOMIC DNA]</scope>
    <source>
        <strain evidence="5 6">DSM 14501</strain>
    </source>
</reference>
<proteinExistence type="inferred from homology"/>
<protein>
    <submittedName>
        <fullName evidence="5">RND family efflux transporter, MFP subunit</fullName>
    </submittedName>
</protein>
<keyword evidence="3" id="KW-0472">Membrane</keyword>
<keyword evidence="3" id="KW-1133">Transmembrane helix</keyword>
<sequence>MKRKKTIVIFVLAISIVMMLFSIIAGKNINKTDSEDVYDKSLGIATELITAQRGKLIEEIKYIGTIDSEKSIILSPIISSDVSLLNVKEGDRVEKGDLIAKLDDSSLIQKLETNLKKLETAKENFNYLNKEVSQYFEFDPIIKEIEKMKLDFKYLSEDEEEYRILLENGAISKNDYDKIKHEKDRLEIQIKELEASSRDKFNKLEHERDISQMQLKELQAMINEIKKEIEETEIIAPRAGIIRKLYYEEGDLAIAGKPFAVIDENSFVAKVNITETDLKKISNETKVILQLADDRKVEARISKFPTIINPSTRICEVEIKIPEIEENQNIIIGSSIEVDFIINEVEGNIILPKEAIKKLGNKNIVYVFEDGKVREQAIEIGIEVDDKVQVLSGIDVNEKIAYKNLTKLYNGAKVYIFKGRGDN</sequence>
<dbReference type="GO" id="GO:0015562">
    <property type="term" value="F:efflux transmembrane transporter activity"/>
    <property type="evidence" value="ECO:0007669"/>
    <property type="project" value="TreeGrafter"/>
</dbReference>
<organism evidence="5 6">
    <name type="scientific">Caminicella sporogenes DSM 14501</name>
    <dbReference type="NCBI Taxonomy" id="1121266"/>
    <lineage>
        <taxon>Bacteria</taxon>
        <taxon>Bacillati</taxon>
        <taxon>Bacillota</taxon>
        <taxon>Clostridia</taxon>
        <taxon>Peptostreptococcales</taxon>
        <taxon>Caminicellaceae</taxon>
        <taxon>Caminicella</taxon>
    </lineage>
</organism>
<dbReference type="PANTHER" id="PTHR30469">
    <property type="entry name" value="MULTIDRUG RESISTANCE PROTEIN MDTA"/>
    <property type="match status" value="1"/>
</dbReference>
<evidence type="ECO:0000256" key="2">
    <source>
        <dbReference type="SAM" id="Coils"/>
    </source>
</evidence>
<dbReference type="Gene3D" id="2.40.30.170">
    <property type="match status" value="1"/>
</dbReference>
<dbReference type="NCBIfam" id="TIGR01730">
    <property type="entry name" value="RND_mfp"/>
    <property type="match status" value="1"/>
</dbReference>
<keyword evidence="2" id="KW-0175">Coiled coil</keyword>
<dbReference type="Gene3D" id="2.40.50.100">
    <property type="match status" value="1"/>
</dbReference>